<protein>
    <recommendedName>
        <fullName evidence="4">Cell wall protein</fullName>
    </recommendedName>
</protein>
<feature type="signal peptide" evidence="1">
    <location>
        <begin position="1"/>
        <end position="20"/>
    </location>
</feature>
<evidence type="ECO:0000256" key="1">
    <source>
        <dbReference type="SAM" id="SignalP"/>
    </source>
</evidence>
<keyword evidence="1" id="KW-0732">Signal</keyword>
<accession>A0AAD9HTS5</accession>
<dbReference type="AlphaFoldDB" id="A0AAD9HTS5"/>
<evidence type="ECO:0000313" key="2">
    <source>
        <dbReference type="EMBL" id="KAK2034161.1"/>
    </source>
</evidence>
<dbReference type="Proteomes" id="UP001232148">
    <property type="component" value="Unassembled WGS sequence"/>
</dbReference>
<sequence length="237" mass="24649">MQSRIFTAAVAALSLSTVQCASVPKQIEERQIIITPGYIVTPGIYINPNTLGPVQSSYQTLHLLIEDVSKTINLVNQITNNTAGSLQGTVSLATSVFDQVTSNVGTILNKVTQLTNLITPILPPPTTPAPPQLPDIGGAAENVVRTIQNLTQAITAQLDALRAQALGLAATAVLPLIDGLKDTLQTALNILGGATALALSLAASATASTQTIVDRVLNAKVKLSAVLLIGLQQEVSF</sequence>
<feature type="chain" id="PRO_5041917266" description="Cell wall protein" evidence="1">
    <location>
        <begin position="21"/>
        <end position="237"/>
    </location>
</feature>
<reference evidence="2" key="1">
    <citation type="submission" date="2021-06" db="EMBL/GenBank/DDBJ databases">
        <title>Comparative genomics, transcriptomics and evolutionary studies reveal genomic signatures of adaptation to plant cell wall in hemibiotrophic fungi.</title>
        <authorList>
            <consortium name="DOE Joint Genome Institute"/>
            <person name="Baroncelli R."/>
            <person name="Diaz J.F."/>
            <person name="Benocci T."/>
            <person name="Peng M."/>
            <person name="Battaglia E."/>
            <person name="Haridas S."/>
            <person name="Andreopoulos W."/>
            <person name="Labutti K."/>
            <person name="Pangilinan J."/>
            <person name="Floch G.L."/>
            <person name="Makela M.R."/>
            <person name="Henrissat B."/>
            <person name="Grigoriev I.V."/>
            <person name="Crouch J.A."/>
            <person name="De Vries R.P."/>
            <person name="Sukno S.A."/>
            <person name="Thon M.R."/>
        </authorList>
    </citation>
    <scope>NUCLEOTIDE SEQUENCE</scope>
    <source>
        <strain evidence="2">MAFF235873</strain>
    </source>
</reference>
<comment type="caution">
    <text evidence="2">The sequence shown here is derived from an EMBL/GenBank/DDBJ whole genome shotgun (WGS) entry which is preliminary data.</text>
</comment>
<organism evidence="2 3">
    <name type="scientific">Colletotrichum zoysiae</name>
    <dbReference type="NCBI Taxonomy" id="1216348"/>
    <lineage>
        <taxon>Eukaryota</taxon>
        <taxon>Fungi</taxon>
        <taxon>Dikarya</taxon>
        <taxon>Ascomycota</taxon>
        <taxon>Pezizomycotina</taxon>
        <taxon>Sordariomycetes</taxon>
        <taxon>Hypocreomycetidae</taxon>
        <taxon>Glomerellales</taxon>
        <taxon>Glomerellaceae</taxon>
        <taxon>Colletotrichum</taxon>
        <taxon>Colletotrichum graminicola species complex</taxon>
    </lineage>
</organism>
<keyword evidence="3" id="KW-1185">Reference proteome</keyword>
<gene>
    <name evidence="2" type="ORF">LX32DRAFT_634575</name>
</gene>
<evidence type="ECO:0008006" key="4">
    <source>
        <dbReference type="Google" id="ProtNLM"/>
    </source>
</evidence>
<dbReference type="EMBL" id="MU842816">
    <property type="protein sequence ID" value="KAK2034161.1"/>
    <property type="molecule type" value="Genomic_DNA"/>
</dbReference>
<name>A0AAD9HTS5_9PEZI</name>
<evidence type="ECO:0000313" key="3">
    <source>
        <dbReference type="Proteomes" id="UP001232148"/>
    </source>
</evidence>
<proteinExistence type="predicted"/>